<dbReference type="EMBL" id="MT631211">
    <property type="protein sequence ID" value="QNO46606.1"/>
    <property type="molecule type" value="Genomic_DNA"/>
</dbReference>
<organism evidence="4">
    <name type="scientific">Candidatus Methanogaster sp. ANME-2c ERB4</name>
    <dbReference type="NCBI Taxonomy" id="2759911"/>
    <lineage>
        <taxon>Archaea</taxon>
        <taxon>Methanobacteriati</taxon>
        <taxon>Methanobacteriota</taxon>
        <taxon>Stenosarchaea group</taxon>
        <taxon>Methanomicrobia</taxon>
        <taxon>Methanosarcinales</taxon>
        <taxon>ANME-2 cluster</taxon>
        <taxon>Candidatus Methanogasteraceae</taxon>
        <taxon>Candidatus Methanogaster</taxon>
    </lineage>
</organism>
<dbReference type="InterPro" id="IPR006457">
    <property type="entry name" value="S_layer-rel_Mac"/>
</dbReference>
<dbReference type="SUPFAM" id="SSF63446">
    <property type="entry name" value="Type I dockerin domain"/>
    <property type="match status" value="1"/>
</dbReference>
<dbReference type="InterPro" id="IPR036439">
    <property type="entry name" value="Dockerin_dom_sf"/>
</dbReference>
<dbReference type="InterPro" id="IPR051550">
    <property type="entry name" value="SCF-Subunits/Alg-Epimerases"/>
</dbReference>
<evidence type="ECO:0008006" key="5">
    <source>
        <dbReference type="Google" id="ProtNLM"/>
    </source>
</evidence>
<name>A0A7G9YF22_9EURY</name>
<dbReference type="GO" id="GO:0000272">
    <property type="term" value="P:polysaccharide catabolic process"/>
    <property type="evidence" value="ECO:0007669"/>
    <property type="project" value="InterPro"/>
</dbReference>
<dbReference type="AlphaFoldDB" id="A0A7G9YF22"/>
<evidence type="ECO:0000256" key="1">
    <source>
        <dbReference type="ARBA" id="ARBA00022737"/>
    </source>
</evidence>
<accession>A0A7G9YF22</accession>
<protein>
    <recommendedName>
        <fullName evidence="5">Periplasmic copper-binding protein NosD beta helix domain-containing protein</fullName>
    </recommendedName>
</protein>
<dbReference type="Pfam" id="PF05048">
    <property type="entry name" value="NosD"/>
    <property type="match status" value="1"/>
</dbReference>
<dbReference type="InterPro" id="IPR007742">
    <property type="entry name" value="NosD_dom"/>
</dbReference>
<gene>
    <name evidence="4" type="ORF">OEAKOMNL_00007</name>
</gene>
<evidence type="ECO:0000313" key="4">
    <source>
        <dbReference type="EMBL" id="QNO46606.1"/>
    </source>
</evidence>
<feature type="domain" description="S-layer family duplication" evidence="3">
    <location>
        <begin position="120"/>
        <end position="205"/>
    </location>
</feature>
<evidence type="ECO:0000259" key="2">
    <source>
        <dbReference type="Pfam" id="PF05048"/>
    </source>
</evidence>
<dbReference type="Pfam" id="PF07752">
    <property type="entry name" value="S-layer"/>
    <property type="match status" value="1"/>
</dbReference>
<dbReference type="Gene3D" id="1.10.1330.10">
    <property type="entry name" value="Dockerin domain"/>
    <property type="match status" value="1"/>
</dbReference>
<dbReference type="PANTHER" id="PTHR22990:SF15">
    <property type="entry name" value="F-BOX ONLY PROTEIN 10"/>
    <property type="match status" value="1"/>
</dbReference>
<dbReference type="NCBIfam" id="TIGR03804">
    <property type="entry name" value="para_beta_helix"/>
    <property type="match status" value="1"/>
</dbReference>
<feature type="domain" description="Periplasmic copper-binding protein NosD beta helix" evidence="2">
    <location>
        <begin position="229"/>
        <end position="320"/>
    </location>
</feature>
<reference evidence="4" key="1">
    <citation type="submission" date="2020-06" db="EMBL/GenBank/DDBJ databases">
        <title>Unique genomic features of the anaerobic methanotrophic archaea.</title>
        <authorList>
            <person name="Chadwick G.L."/>
            <person name="Skennerton C.T."/>
            <person name="Laso-Perez R."/>
            <person name="Leu A.O."/>
            <person name="Speth D.R."/>
            <person name="Yu H."/>
            <person name="Morgan-Lang C."/>
            <person name="Hatzenpichler R."/>
            <person name="Goudeau D."/>
            <person name="Malmstrom R."/>
            <person name="Brazelton W.J."/>
            <person name="Woyke T."/>
            <person name="Hallam S.J."/>
            <person name="Tyson G.W."/>
            <person name="Wegener G."/>
            <person name="Boetius A."/>
            <person name="Orphan V."/>
        </authorList>
    </citation>
    <scope>NUCLEOTIDE SEQUENCE</scope>
</reference>
<evidence type="ECO:0000259" key="3">
    <source>
        <dbReference type="Pfam" id="PF07752"/>
    </source>
</evidence>
<dbReference type="PANTHER" id="PTHR22990">
    <property type="entry name" value="F-BOX ONLY PROTEIN"/>
    <property type="match status" value="1"/>
</dbReference>
<dbReference type="SUPFAM" id="SSF51126">
    <property type="entry name" value="Pectin lyase-like"/>
    <property type="match status" value="1"/>
</dbReference>
<dbReference type="InterPro" id="IPR022441">
    <property type="entry name" value="Para_beta_helix_rpt-2"/>
</dbReference>
<keyword evidence="1" id="KW-0677">Repeat</keyword>
<proteinExistence type="predicted"/>
<dbReference type="Gene3D" id="2.60.98.40">
    <property type="match status" value="1"/>
</dbReference>
<sequence length="415" mass="43584">MIRPVAVLVAAAALGVLAAVVCAGVGVAAGATTWDVHPGEGTPIQDAIDDAEAGDTIYVHAGTYVENLVVRKSLTLIGENRSATVIDGDGSADIIRVRADGCTIRGFTICGADDCEWAGKTLATGEVWNIGGGFALTPLQIDVDGCKVWLSFTKDGAEYDSHVLSVGDARTFTDYKNEDVPVILCYVVGVFRGVESNLVQIKYVLFGDLMSGADTGVFVEEKTGLWPITGIILDYYGNNIVTDNEISLCNCGIRLQSSDNNILTANTASDNNCGISLRGSSNNNIYYNNLINNTNYNAYDKHANQWDSGSNGNYYSNYIGTDNNTDGIGDTPHPIPGGSSIDRFPLMQSWTPPQKGDLNSDGFTTPADAAIALVIAAGGSSSCDLATFAAADVSGDECVTSLDALMILRLAAGAI</sequence>
<dbReference type="InterPro" id="IPR011050">
    <property type="entry name" value="Pectin_lyase_fold/virulence"/>
</dbReference>